<dbReference type="STRING" id="158441.A0A226E381"/>
<organism evidence="5 6">
    <name type="scientific">Folsomia candida</name>
    <name type="common">Springtail</name>
    <dbReference type="NCBI Taxonomy" id="158441"/>
    <lineage>
        <taxon>Eukaryota</taxon>
        <taxon>Metazoa</taxon>
        <taxon>Ecdysozoa</taxon>
        <taxon>Arthropoda</taxon>
        <taxon>Hexapoda</taxon>
        <taxon>Collembola</taxon>
        <taxon>Entomobryomorpha</taxon>
        <taxon>Isotomoidea</taxon>
        <taxon>Isotomidae</taxon>
        <taxon>Proisotominae</taxon>
        <taxon>Folsomia</taxon>
    </lineage>
</organism>
<dbReference type="Pfam" id="PF00294">
    <property type="entry name" value="PfkB"/>
    <property type="match status" value="1"/>
</dbReference>
<proteinExistence type="predicted"/>
<dbReference type="GO" id="GO:0016301">
    <property type="term" value="F:kinase activity"/>
    <property type="evidence" value="ECO:0007669"/>
    <property type="project" value="UniProtKB-KW"/>
</dbReference>
<comment type="caution">
    <text evidence="5">The sequence shown here is derived from an EMBL/GenBank/DDBJ whole genome shotgun (WGS) entry which is preliminary data.</text>
</comment>
<dbReference type="PROSITE" id="PS00584">
    <property type="entry name" value="PFKB_KINASES_2"/>
    <property type="match status" value="1"/>
</dbReference>
<dbReference type="Proteomes" id="UP000198287">
    <property type="component" value="Unassembled WGS sequence"/>
</dbReference>
<sequence>MVNFCITYVRLATRSDGRTHRTKIRTAAGGVGRNLAEALSKLEHNPVLISCIGDDLFGRELWRHFHTLKMDTSKIFTLSDTSTAIYSALLNANGECVFGLGDMEIYDLISAKVITEQCGQVIRDAGIVIIDGNLSVDVMTHVMTLCVENRVPLWFEPTEVRKAKKILQVPRELWKCVRFLSPNLRELASIVEMDLDDDDLSATHSGGTNNNFTFDLSKMQSLYEQCFSLFVGLEIILLTNGKYGIQIISRQGHGEIGGTRGLSIASYPPPDIGEGGIKSVSGAGDCLNAGFISGILQGMSWPDCAILGTMCAKKSLESMNNVPEQF</sequence>
<dbReference type="GO" id="GO:0016798">
    <property type="term" value="F:hydrolase activity, acting on glycosyl bonds"/>
    <property type="evidence" value="ECO:0007669"/>
    <property type="project" value="TreeGrafter"/>
</dbReference>
<dbReference type="InterPro" id="IPR011611">
    <property type="entry name" value="PfkB_dom"/>
</dbReference>
<feature type="domain" description="Carbohydrate kinase PfkB" evidence="4">
    <location>
        <begin position="17"/>
        <end position="319"/>
    </location>
</feature>
<dbReference type="PANTHER" id="PTHR42909">
    <property type="entry name" value="ZGC:136858"/>
    <property type="match status" value="1"/>
</dbReference>
<dbReference type="GO" id="GO:0046872">
    <property type="term" value="F:metal ion binding"/>
    <property type="evidence" value="ECO:0007669"/>
    <property type="project" value="UniProtKB-KW"/>
</dbReference>
<evidence type="ECO:0000256" key="2">
    <source>
        <dbReference type="ARBA" id="ARBA00022723"/>
    </source>
</evidence>
<dbReference type="InterPro" id="IPR002173">
    <property type="entry name" value="Carboh/pur_kinase_PfkB_CS"/>
</dbReference>
<evidence type="ECO:0000256" key="3">
    <source>
        <dbReference type="ARBA" id="ARBA00022777"/>
    </source>
</evidence>
<evidence type="ECO:0000313" key="6">
    <source>
        <dbReference type="Proteomes" id="UP000198287"/>
    </source>
</evidence>
<dbReference type="GO" id="GO:0004730">
    <property type="term" value="F:pseudouridylate synthase activity"/>
    <property type="evidence" value="ECO:0007669"/>
    <property type="project" value="TreeGrafter"/>
</dbReference>
<keyword evidence="2" id="KW-0479">Metal-binding</keyword>
<protein>
    <submittedName>
        <fullName evidence="5">Pseudouridine kinase</fullName>
    </submittedName>
</protein>
<keyword evidence="3 5" id="KW-0418">Kinase</keyword>
<keyword evidence="6" id="KW-1185">Reference proteome</keyword>
<dbReference type="EMBL" id="LNIX01000007">
    <property type="protein sequence ID" value="OXA52195.1"/>
    <property type="molecule type" value="Genomic_DNA"/>
</dbReference>
<dbReference type="OMA" id="GHIMNLM"/>
<evidence type="ECO:0000256" key="1">
    <source>
        <dbReference type="ARBA" id="ARBA00022679"/>
    </source>
</evidence>
<evidence type="ECO:0000313" key="5">
    <source>
        <dbReference type="EMBL" id="OXA52195.1"/>
    </source>
</evidence>
<evidence type="ECO:0000259" key="4">
    <source>
        <dbReference type="Pfam" id="PF00294"/>
    </source>
</evidence>
<reference evidence="5 6" key="1">
    <citation type="submission" date="2015-12" db="EMBL/GenBank/DDBJ databases">
        <title>The genome of Folsomia candida.</title>
        <authorList>
            <person name="Faddeeva A."/>
            <person name="Derks M.F."/>
            <person name="Anvar Y."/>
            <person name="Smit S."/>
            <person name="Van Straalen N."/>
            <person name="Roelofs D."/>
        </authorList>
    </citation>
    <scope>NUCLEOTIDE SEQUENCE [LARGE SCALE GENOMIC DNA]</scope>
    <source>
        <strain evidence="5 6">VU population</strain>
        <tissue evidence="5">Whole body</tissue>
    </source>
</reference>
<accession>A0A226E381</accession>
<dbReference type="PANTHER" id="PTHR42909:SF1">
    <property type="entry name" value="CARBOHYDRATE KINASE PFKB DOMAIN-CONTAINING PROTEIN"/>
    <property type="match status" value="1"/>
</dbReference>
<dbReference type="CDD" id="cd01941">
    <property type="entry name" value="YeiC_kinase_like"/>
    <property type="match status" value="1"/>
</dbReference>
<gene>
    <name evidence="5" type="ORF">Fcan01_13106</name>
</gene>
<dbReference type="InterPro" id="IPR029056">
    <property type="entry name" value="Ribokinase-like"/>
</dbReference>
<name>A0A226E381_FOLCA</name>
<dbReference type="GO" id="GO:0005737">
    <property type="term" value="C:cytoplasm"/>
    <property type="evidence" value="ECO:0007669"/>
    <property type="project" value="TreeGrafter"/>
</dbReference>
<dbReference type="Gene3D" id="3.40.1190.20">
    <property type="match status" value="1"/>
</dbReference>
<dbReference type="GO" id="GO:0006796">
    <property type="term" value="P:phosphate-containing compound metabolic process"/>
    <property type="evidence" value="ECO:0007669"/>
    <property type="project" value="UniProtKB-ARBA"/>
</dbReference>
<dbReference type="OrthoDB" id="198885at2759"/>
<keyword evidence="1" id="KW-0808">Transferase</keyword>
<dbReference type="AlphaFoldDB" id="A0A226E381"/>
<dbReference type="SUPFAM" id="SSF53613">
    <property type="entry name" value="Ribokinase-like"/>
    <property type="match status" value="1"/>
</dbReference>